<name>A0AA41Z4V1_9HYPH</name>
<evidence type="ECO:0000313" key="2">
    <source>
        <dbReference type="Proteomes" id="UP001165667"/>
    </source>
</evidence>
<dbReference type="Proteomes" id="UP001165667">
    <property type="component" value="Unassembled WGS sequence"/>
</dbReference>
<dbReference type="RefSeq" id="WP_282589422.1">
    <property type="nucleotide sequence ID" value="NZ_JAMOIM010000087.1"/>
</dbReference>
<accession>A0AA41Z4V1</accession>
<keyword evidence="2" id="KW-1185">Reference proteome</keyword>
<dbReference type="EMBL" id="JAMOIM010000087">
    <property type="protein sequence ID" value="MCW6513046.1"/>
    <property type="molecule type" value="Genomic_DNA"/>
</dbReference>
<sequence length="55" mass="6224">MRQRVKHWVTAKADDTDLIAEGGPERFARRLTLRIVFSAEATNMGLCGNSFNDTR</sequence>
<evidence type="ECO:0000313" key="1">
    <source>
        <dbReference type="EMBL" id="MCW6513046.1"/>
    </source>
</evidence>
<dbReference type="AlphaFoldDB" id="A0AA41Z4V1"/>
<proteinExistence type="predicted"/>
<reference evidence="1" key="1">
    <citation type="submission" date="2022-05" db="EMBL/GenBank/DDBJ databases">
        <authorList>
            <person name="Pankratov T."/>
        </authorList>
    </citation>
    <scope>NUCLEOTIDE SEQUENCE</scope>
    <source>
        <strain evidence="1">BP6-180914</strain>
    </source>
</reference>
<organism evidence="1 2">
    <name type="scientific">Lichenifustis flavocetrariae</name>
    <dbReference type="NCBI Taxonomy" id="2949735"/>
    <lineage>
        <taxon>Bacteria</taxon>
        <taxon>Pseudomonadati</taxon>
        <taxon>Pseudomonadota</taxon>
        <taxon>Alphaproteobacteria</taxon>
        <taxon>Hyphomicrobiales</taxon>
        <taxon>Lichenihabitantaceae</taxon>
        <taxon>Lichenifustis</taxon>
    </lineage>
</organism>
<comment type="caution">
    <text evidence="1">The sequence shown here is derived from an EMBL/GenBank/DDBJ whole genome shotgun (WGS) entry which is preliminary data.</text>
</comment>
<gene>
    <name evidence="1" type="ORF">M8523_34885</name>
</gene>
<protein>
    <submittedName>
        <fullName evidence="1">Uncharacterized protein</fullName>
    </submittedName>
</protein>